<reference evidence="3 4" key="1">
    <citation type="submission" date="2020-10" db="EMBL/GenBank/DDBJ databases">
        <title>Ca. Dormibacterota MAGs.</title>
        <authorList>
            <person name="Montgomery K."/>
        </authorList>
    </citation>
    <scope>NUCLEOTIDE SEQUENCE [LARGE SCALE GENOMIC DNA]</scope>
    <source>
        <strain evidence="3">SC8811_S16_3</strain>
    </source>
</reference>
<dbReference type="AlphaFoldDB" id="A0A934KA32"/>
<accession>A0A934KA32</accession>
<dbReference type="Gene3D" id="3.20.20.370">
    <property type="entry name" value="Glycoside hydrolase/deacetylase"/>
    <property type="match status" value="1"/>
</dbReference>
<evidence type="ECO:0000256" key="1">
    <source>
        <dbReference type="SAM" id="MobiDB-lite"/>
    </source>
</evidence>
<evidence type="ECO:0000313" key="4">
    <source>
        <dbReference type="Proteomes" id="UP000620075"/>
    </source>
</evidence>
<dbReference type="GO" id="GO:0005975">
    <property type="term" value="P:carbohydrate metabolic process"/>
    <property type="evidence" value="ECO:0007669"/>
    <property type="project" value="InterPro"/>
</dbReference>
<feature type="region of interest" description="Disordered" evidence="1">
    <location>
        <begin position="1"/>
        <end position="24"/>
    </location>
</feature>
<dbReference type="InterPro" id="IPR002509">
    <property type="entry name" value="NODB_dom"/>
</dbReference>
<protein>
    <submittedName>
        <fullName evidence="3">Polysaccharide deacetylase family protein</fullName>
    </submittedName>
</protein>
<dbReference type="Pfam" id="PF01522">
    <property type="entry name" value="Polysacc_deac_1"/>
    <property type="match status" value="1"/>
</dbReference>
<name>A0A934KA32_9BACT</name>
<feature type="domain" description="NodB homology" evidence="2">
    <location>
        <begin position="81"/>
        <end position="298"/>
    </location>
</feature>
<dbReference type="InterPro" id="IPR011330">
    <property type="entry name" value="Glyco_hydro/deAcase_b/a-brl"/>
</dbReference>
<gene>
    <name evidence="3" type="ORF">JF888_08940</name>
</gene>
<dbReference type="PROSITE" id="PS51677">
    <property type="entry name" value="NODB"/>
    <property type="match status" value="1"/>
</dbReference>
<proteinExistence type="predicted"/>
<dbReference type="PANTHER" id="PTHR43123:SF1">
    <property type="entry name" value="POLYSACCHARIDE DEACETYLASE-RELATED"/>
    <property type="match status" value="1"/>
</dbReference>
<evidence type="ECO:0000259" key="2">
    <source>
        <dbReference type="PROSITE" id="PS51677"/>
    </source>
</evidence>
<evidence type="ECO:0000313" key="3">
    <source>
        <dbReference type="EMBL" id="MBJ7603297.1"/>
    </source>
</evidence>
<dbReference type="GO" id="GO:0016810">
    <property type="term" value="F:hydrolase activity, acting on carbon-nitrogen (but not peptide) bonds"/>
    <property type="evidence" value="ECO:0007669"/>
    <property type="project" value="InterPro"/>
</dbReference>
<organism evidence="3 4">
    <name type="scientific">Candidatus Dormiibacter inghamiae</name>
    <dbReference type="NCBI Taxonomy" id="3127013"/>
    <lineage>
        <taxon>Bacteria</taxon>
        <taxon>Bacillati</taxon>
        <taxon>Candidatus Dormiibacterota</taxon>
        <taxon>Candidatus Dormibacteria</taxon>
        <taxon>Candidatus Dormibacterales</taxon>
        <taxon>Candidatus Dormibacteraceae</taxon>
        <taxon>Candidatus Dormiibacter</taxon>
    </lineage>
</organism>
<dbReference type="Proteomes" id="UP000620075">
    <property type="component" value="Unassembled WGS sequence"/>
</dbReference>
<sequence length="323" mass="36729">MPTQLNRQFFANEDIPTEGPPRDLVGYGSRPPAIKWPDGHRVAVQIVVNYEEGTEKSFAMGDGQNDGLWELQVDLPGARDLAFESCYEYGSRAGIWRLFRVFDGAGIPVTFFGVAAAFERNPEVGQRLAQRGDEVAGHGYRWTNAYEMTRDEEREAMRRAVASIARTTGTRPVGWYCREMSVNTRELLVEEGGFVYDSDCYNDDLPYWTKVHGRPHLVVPYGLVVNDARYVLSQGYGSPEHFLEYAKANVDFLRRESDGLNRMMSVGLHPRFSGQAARADALARFIDYCQKAGDVWITRRIDIAQMFIDQYPAERWVKEKETA</sequence>
<comment type="caution">
    <text evidence="3">The sequence shown here is derived from an EMBL/GenBank/DDBJ whole genome shotgun (WGS) entry which is preliminary data.</text>
</comment>
<dbReference type="SUPFAM" id="SSF88713">
    <property type="entry name" value="Glycoside hydrolase/deacetylase"/>
    <property type="match status" value="1"/>
</dbReference>
<dbReference type="RefSeq" id="WP_338179082.1">
    <property type="nucleotide sequence ID" value="NZ_JAEKNQ010000035.1"/>
</dbReference>
<dbReference type="EMBL" id="JAEKNQ010000035">
    <property type="protein sequence ID" value="MBJ7603297.1"/>
    <property type="molecule type" value="Genomic_DNA"/>
</dbReference>
<dbReference type="PANTHER" id="PTHR43123">
    <property type="entry name" value="POLYSACCHARIDE DEACETYLASE-RELATED"/>
    <property type="match status" value="1"/>
</dbReference>